<protein>
    <recommendedName>
        <fullName evidence="4">NADH-quinone oxidoreductase subunit D domain-containing protein</fullName>
    </recommendedName>
</protein>
<organism evidence="5">
    <name type="scientific">Solanum lycopersicum</name>
    <name type="common">Tomato</name>
    <name type="synonym">Lycopersicon esculentum</name>
    <dbReference type="NCBI Taxonomy" id="4081"/>
    <lineage>
        <taxon>Eukaryota</taxon>
        <taxon>Viridiplantae</taxon>
        <taxon>Streptophyta</taxon>
        <taxon>Embryophyta</taxon>
        <taxon>Tracheophyta</taxon>
        <taxon>Spermatophyta</taxon>
        <taxon>Magnoliopsida</taxon>
        <taxon>eudicotyledons</taxon>
        <taxon>Gunneridae</taxon>
        <taxon>Pentapetalae</taxon>
        <taxon>asterids</taxon>
        <taxon>lamiids</taxon>
        <taxon>Solanales</taxon>
        <taxon>Solanaceae</taxon>
        <taxon>Solanoideae</taxon>
        <taxon>Solaneae</taxon>
        <taxon>Solanum</taxon>
        <taxon>Solanum subgen. Lycopersicon</taxon>
    </lineage>
</organism>
<dbReference type="InterPro" id="IPR001135">
    <property type="entry name" value="NADH_Q_OxRdtase_suD"/>
</dbReference>
<keyword evidence="3" id="KW-0520">NAD</keyword>
<dbReference type="GO" id="GO:0048038">
    <property type="term" value="F:quinone binding"/>
    <property type="evidence" value="ECO:0007669"/>
    <property type="project" value="InterPro"/>
</dbReference>
<dbReference type="STRING" id="4081.K4DEB6"/>
<dbReference type="PANTHER" id="PTHR11993:SF10">
    <property type="entry name" value="NADH DEHYDROGENASE [UBIQUINONE] IRON-SULFUR PROTEIN 2, MITOCHONDRIAL"/>
    <property type="match status" value="1"/>
</dbReference>
<name>K4DEB6_SOLLC</name>
<dbReference type="PhylomeDB" id="K4DEB6"/>
<evidence type="ECO:0000259" key="4">
    <source>
        <dbReference type="Pfam" id="PF00346"/>
    </source>
</evidence>
<feature type="domain" description="NADH-quinone oxidoreductase subunit D" evidence="4">
    <location>
        <begin position="47"/>
        <end position="118"/>
    </location>
</feature>
<evidence type="ECO:0000313" key="5">
    <source>
        <dbReference type="EnsemblPlants" id="Solyc12g036590.1.1"/>
    </source>
</evidence>
<dbReference type="Proteomes" id="UP000004994">
    <property type="component" value="Chromosome 12"/>
</dbReference>
<dbReference type="GO" id="GO:0016651">
    <property type="term" value="F:oxidoreductase activity, acting on NAD(P)H"/>
    <property type="evidence" value="ECO:0007669"/>
    <property type="project" value="InterPro"/>
</dbReference>
<dbReference type="PaxDb" id="4081-Solyc12g036590.1.1"/>
<dbReference type="GO" id="GO:0051287">
    <property type="term" value="F:NAD binding"/>
    <property type="evidence" value="ECO:0007669"/>
    <property type="project" value="InterPro"/>
</dbReference>
<keyword evidence="2" id="KW-1278">Translocase</keyword>
<evidence type="ECO:0000256" key="2">
    <source>
        <dbReference type="ARBA" id="ARBA00022967"/>
    </source>
</evidence>
<dbReference type="eggNOG" id="KOG2870">
    <property type="taxonomic scope" value="Eukaryota"/>
</dbReference>
<keyword evidence="6" id="KW-1185">Reference proteome</keyword>
<evidence type="ECO:0000256" key="1">
    <source>
        <dbReference type="ARBA" id="ARBA00005769"/>
    </source>
</evidence>
<dbReference type="InterPro" id="IPR022885">
    <property type="entry name" value="NDH1_su_D/H"/>
</dbReference>
<evidence type="ECO:0000313" key="6">
    <source>
        <dbReference type="Proteomes" id="UP000004994"/>
    </source>
</evidence>
<dbReference type="Gene3D" id="1.10.645.10">
    <property type="entry name" value="Cytochrome-c3 Hydrogenase, chain B"/>
    <property type="match status" value="1"/>
</dbReference>
<dbReference type="EnsemblPlants" id="Solyc12g036590.1.1">
    <property type="protein sequence ID" value="Solyc12g036590.1.1"/>
    <property type="gene ID" value="Solyc12g036590.1"/>
</dbReference>
<dbReference type="HOGENOM" id="CLU_2065597_0_0_1"/>
<accession>K4DEB6</accession>
<dbReference type="SUPFAM" id="SSF56762">
    <property type="entry name" value="HydB/Nqo4-like"/>
    <property type="match status" value="1"/>
</dbReference>
<dbReference type="Pfam" id="PF00346">
    <property type="entry name" value="Complex1_49kDa"/>
    <property type="match status" value="1"/>
</dbReference>
<dbReference type="InParanoid" id="K4DEB6"/>
<dbReference type="AlphaFoldDB" id="K4DEB6"/>
<dbReference type="PANTHER" id="PTHR11993">
    <property type="entry name" value="NADH-UBIQUINONE OXIDOREDUCTASE 49 KDA SUBUNIT"/>
    <property type="match status" value="1"/>
</dbReference>
<dbReference type="InterPro" id="IPR029014">
    <property type="entry name" value="NiFe-Hase_large"/>
</dbReference>
<proteinExistence type="inferred from homology"/>
<comment type="similarity">
    <text evidence="1">Belongs to the complex I 49 kDa subunit family.</text>
</comment>
<dbReference type="Gramene" id="Solyc12g036590.1.1">
    <property type="protein sequence ID" value="Solyc12g036590.1.1"/>
    <property type="gene ID" value="Solyc12g036590.1"/>
</dbReference>
<evidence type="ECO:0000256" key="3">
    <source>
        <dbReference type="ARBA" id="ARBA00023027"/>
    </source>
</evidence>
<sequence>MSSSTALSPPKEQSWLDEEERARKPIISFLSFYLMLRGKEKLFCFSVLSPSTYTAVEAPKREFGVFLVNNGSNRPYHHKIRAPGFPQSQGLDSMYKHHMPADVVTIIGTQDIVSGEVDI</sequence>
<reference evidence="5" key="2">
    <citation type="submission" date="2015-06" db="UniProtKB">
        <authorList>
            <consortium name="EnsemblPlants"/>
        </authorList>
    </citation>
    <scope>IDENTIFICATION</scope>
    <source>
        <strain evidence="5">cv. Heinz 1706</strain>
    </source>
</reference>
<reference evidence="5" key="1">
    <citation type="journal article" date="2012" name="Nature">
        <title>The tomato genome sequence provides insights into fleshy fruit evolution.</title>
        <authorList>
            <consortium name="Tomato Genome Consortium"/>
        </authorList>
    </citation>
    <scope>NUCLEOTIDE SEQUENCE [LARGE SCALE GENOMIC DNA]</scope>
    <source>
        <strain evidence="5">cv. Heinz 1706</strain>
    </source>
</reference>